<evidence type="ECO:0008006" key="5">
    <source>
        <dbReference type="Google" id="ProtNLM"/>
    </source>
</evidence>
<comment type="caution">
    <text evidence="3">The sequence shown here is derived from an EMBL/GenBank/DDBJ whole genome shotgun (WGS) entry which is preliminary data.</text>
</comment>
<proteinExistence type="predicted"/>
<dbReference type="SUPFAM" id="SSF53671">
    <property type="entry name" value="Aspartate/ornithine carbamoyltransferase"/>
    <property type="match status" value="1"/>
</dbReference>
<feature type="region of interest" description="Disordered" evidence="2">
    <location>
        <begin position="1"/>
        <end position="22"/>
    </location>
</feature>
<gene>
    <name evidence="3" type="ORF">TUM3794_22000</name>
</gene>
<accession>A0ABQ4P1I1</accession>
<evidence type="ECO:0000313" key="4">
    <source>
        <dbReference type="Proteomes" id="UP000773469"/>
    </source>
</evidence>
<dbReference type="Gene3D" id="3.40.50.1370">
    <property type="entry name" value="Aspartate/ornithine carbamoyltransferase"/>
    <property type="match status" value="1"/>
</dbReference>
<reference evidence="3 4" key="1">
    <citation type="submission" date="2021-05" db="EMBL/GenBank/DDBJ databases">
        <title>Molecular characterization for Shewanella algae harboring chromosomal blaOXA-55-like strains isolated from clinical and environment sample.</title>
        <authorList>
            <person name="Ohama Y."/>
            <person name="Aoki K."/>
            <person name="Harada S."/>
            <person name="Moriya K."/>
            <person name="Ishii Y."/>
            <person name="Tateda K."/>
        </authorList>
    </citation>
    <scope>NUCLEOTIDE SEQUENCE [LARGE SCALE GENOMIC DNA]</scope>
    <source>
        <strain evidence="3 4">MBTL60-118</strain>
    </source>
</reference>
<dbReference type="EMBL" id="BPEU01000014">
    <property type="protein sequence ID" value="GIU41341.1"/>
    <property type="molecule type" value="Genomic_DNA"/>
</dbReference>
<keyword evidence="1" id="KW-0808">Transferase</keyword>
<name>A0ABQ4P1I1_SHECO</name>
<protein>
    <recommendedName>
        <fullName evidence="5">Aspartate carbamoyltransferase</fullName>
    </recommendedName>
</protein>
<dbReference type="Proteomes" id="UP000773469">
    <property type="component" value="Unassembled WGS sequence"/>
</dbReference>
<evidence type="ECO:0000256" key="1">
    <source>
        <dbReference type="ARBA" id="ARBA00022679"/>
    </source>
</evidence>
<keyword evidence="4" id="KW-1185">Reference proteome</keyword>
<evidence type="ECO:0000313" key="3">
    <source>
        <dbReference type="EMBL" id="GIU41341.1"/>
    </source>
</evidence>
<feature type="compositionally biased region" description="Basic and acidic residues" evidence="2">
    <location>
        <begin position="1"/>
        <end position="12"/>
    </location>
</feature>
<organism evidence="3 4">
    <name type="scientific">Shewanella colwelliana</name>
    <name type="common">Alteromonas colwelliana</name>
    <dbReference type="NCBI Taxonomy" id="23"/>
    <lineage>
        <taxon>Bacteria</taxon>
        <taxon>Pseudomonadati</taxon>
        <taxon>Pseudomonadota</taxon>
        <taxon>Gammaproteobacteria</taxon>
        <taxon>Alteromonadales</taxon>
        <taxon>Shewanellaceae</taxon>
        <taxon>Shewanella</taxon>
    </lineage>
</organism>
<dbReference type="InterPro" id="IPR036901">
    <property type="entry name" value="Asp/Orn_carbamoylTrfase_sf"/>
</dbReference>
<sequence length="68" mass="8036">MHPLPRDAREQTNELDNDLNSRPNLVIFRQADNELLIRMALFAQTLDVDSQHEQHECPVNWYSQKADF</sequence>
<evidence type="ECO:0000256" key="2">
    <source>
        <dbReference type="SAM" id="MobiDB-lite"/>
    </source>
</evidence>